<feature type="compositionally biased region" description="Polar residues" evidence="1">
    <location>
        <begin position="514"/>
        <end position="535"/>
    </location>
</feature>
<feature type="compositionally biased region" description="Low complexity" evidence="1">
    <location>
        <begin position="224"/>
        <end position="240"/>
    </location>
</feature>
<feature type="region of interest" description="Disordered" evidence="1">
    <location>
        <begin position="501"/>
        <end position="535"/>
    </location>
</feature>
<feature type="region of interest" description="Disordered" evidence="1">
    <location>
        <begin position="205"/>
        <end position="314"/>
    </location>
</feature>
<name>A0A8S2J5B3_9BILA</name>
<evidence type="ECO:0000256" key="1">
    <source>
        <dbReference type="SAM" id="MobiDB-lite"/>
    </source>
</evidence>
<sequence>MTGVPEEQTLTKQLHDLQHDITIIKLYLRFKDKFVTYHSVLYSKRFTCISYLISYHDNHQQVHYGNIIVFYVFNDVRHLLVQEYHRADVKISDFLEIPDELKETIDLFYPICFLSDTYVIIPASRIVNKCMSLKTNIYQRPYPKQRLSKENKSYSCVAYIDEPLKYSIVDSKRLSHVDDRGYGTQESMERYGQLLEKAMQSKMHEEVPSDCEDWRAKQEKRNQSKSFTTPSTTSSKSSSKQYRETPASKEFSLKKIPFGQTPLATNESLQTSPSLLPPEPHLPDDNLNSYTRTQGQKEFDRDSSSSDDDESKNFDLTLHDEEDDLQHDVPLNFILLTSTTNSKKRVSKQQKKIPIAKRLRFTTDHDDGKNEDQQMDLQQILNYIKQVNANVLQLQKQQQQITVILELQEKFLNILRDGVVVQLLKTYGTKENTVKYALKLMDSLFIDKQDLQNVDVKKIDEDPRIKAIYDAIRQKFNYSVMEMAMIWPPVHDSILSKRRNQGKTLQLKAKPDESITTPSTRQAINHNNNEQPGER</sequence>
<dbReference type="AlphaFoldDB" id="A0A8S2J5B3"/>
<feature type="compositionally biased region" description="Basic and acidic residues" evidence="1">
    <location>
        <begin position="295"/>
        <end position="304"/>
    </location>
</feature>
<comment type="caution">
    <text evidence="2">The sequence shown here is derived from an EMBL/GenBank/DDBJ whole genome shotgun (WGS) entry which is preliminary data.</text>
</comment>
<evidence type="ECO:0000313" key="3">
    <source>
        <dbReference type="Proteomes" id="UP000682733"/>
    </source>
</evidence>
<organism evidence="2 3">
    <name type="scientific">Didymodactylos carnosus</name>
    <dbReference type="NCBI Taxonomy" id="1234261"/>
    <lineage>
        <taxon>Eukaryota</taxon>
        <taxon>Metazoa</taxon>
        <taxon>Spiralia</taxon>
        <taxon>Gnathifera</taxon>
        <taxon>Rotifera</taxon>
        <taxon>Eurotatoria</taxon>
        <taxon>Bdelloidea</taxon>
        <taxon>Philodinida</taxon>
        <taxon>Philodinidae</taxon>
        <taxon>Didymodactylos</taxon>
    </lineage>
</organism>
<feature type="compositionally biased region" description="Basic and acidic residues" evidence="1">
    <location>
        <begin position="241"/>
        <end position="253"/>
    </location>
</feature>
<reference evidence="2" key="1">
    <citation type="submission" date="2021-02" db="EMBL/GenBank/DDBJ databases">
        <authorList>
            <person name="Nowell W R."/>
        </authorList>
    </citation>
    <scope>NUCLEOTIDE SEQUENCE</scope>
</reference>
<evidence type="ECO:0000313" key="2">
    <source>
        <dbReference type="EMBL" id="CAF3792093.1"/>
    </source>
</evidence>
<accession>A0A8S2J5B3</accession>
<proteinExistence type="predicted"/>
<dbReference type="Proteomes" id="UP000682733">
    <property type="component" value="Unassembled WGS sequence"/>
</dbReference>
<feature type="compositionally biased region" description="Polar residues" evidence="1">
    <location>
        <begin position="262"/>
        <end position="271"/>
    </location>
</feature>
<feature type="compositionally biased region" description="Basic and acidic residues" evidence="1">
    <location>
        <begin position="205"/>
        <end position="222"/>
    </location>
</feature>
<gene>
    <name evidence="2" type="ORF">TMI583_LOCUS15636</name>
</gene>
<dbReference type="EMBL" id="CAJOBA010007086">
    <property type="protein sequence ID" value="CAF3792093.1"/>
    <property type="molecule type" value="Genomic_DNA"/>
</dbReference>
<protein>
    <submittedName>
        <fullName evidence="2">Uncharacterized protein</fullName>
    </submittedName>
</protein>